<keyword evidence="4" id="KW-1185">Reference proteome</keyword>
<feature type="transmembrane region" description="Helical" evidence="1">
    <location>
        <begin position="97"/>
        <end position="115"/>
    </location>
</feature>
<proteinExistence type="predicted"/>
<organism evidence="3 4">
    <name type="scientific">Nitritalea halalkaliphila LW7</name>
    <dbReference type="NCBI Taxonomy" id="1189621"/>
    <lineage>
        <taxon>Bacteria</taxon>
        <taxon>Pseudomonadati</taxon>
        <taxon>Bacteroidota</taxon>
        <taxon>Cytophagia</taxon>
        <taxon>Cytophagales</taxon>
        <taxon>Cyclobacteriaceae</taxon>
        <taxon>Nitritalea</taxon>
    </lineage>
</organism>
<dbReference type="GO" id="GO:0000155">
    <property type="term" value="F:phosphorelay sensor kinase activity"/>
    <property type="evidence" value="ECO:0007669"/>
    <property type="project" value="InterPro"/>
</dbReference>
<dbReference type="InterPro" id="IPR031621">
    <property type="entry name" value="HisKA_7TM"/>
</dbReference>
<evidence type="ECO:0000313" key="4">
    <source>
        <dbReference type="Proteomes" id="UP000005551"/>
    </source>
</evidence>
<dbReference type="Gene3D" id="3.30.450.20">
    <property type="entry name" value="PAS domain"/>
    <property type="match status" value="1"/>
</dbReference>
<comment type="caution">
    <text evidence="3">The sequence shown here is derived from an EMBL/GenBank/DDBJ whole genome shotgun (WGS) entry which is preliminary data.</text>
</comment>
<evidence type="ECO:0000313" key="3">
    <source>
        <dbReference type="EMBL" id="EIM78873.1"/>
    </source>
</evidence>
<dbReference type="OrthoDB" id="9766459at2"/>
<name>I5CAM1_9BACT</name>
<feature type="transmembrane region" description="Helical" evidence="1">
    <location>
        <begin position="145"/>
        <end position="163"/>
    </location>
</feature>
<feature type="transmembrane region" description="Helical" evidence="1">
    <location>
        <begin position="175"/>
        <end position="198"/>
    </location>
</feature>
<feature type="domain" description="PAS" evidence="2">
    <location>
        <begin position="232"/>
        <end position="268"/>
    </location>
</feature>
<dbReference type="InterPro" id="IPR000014">
    <property type="entry name" value="PAS"/>
</dbReference>
<dbReference type="Pfam" id="PF16927">
    <property type="entry name" value="HisKA_7TM"/>
    <property type="match status" value="1"/>
</dbReference>
<dbReference type="EMBL" id="AJYA01000001">
    <property type="protein sequence ID" value="EIM78873.1"/>
    <property type="molecule type" value="Genomic_DNA"/>
</dbReference>
<feature type="transmembrane region" description="Helical" evidence="1">
    <location>
        <begin position="6"/>
        <end position="24"/>
    </location>
</feature>
<keyword evidence="1" id="KW-1133">Transmembrane helix</keyword>
<protein>
    <submittedName>
        <fullName evidence="3">PAS domain-containing protein</fullName>
    </submittedName>
</protein>
<evidence type="ECO:0000259" key="2">
    <source>
        <dbReference type="PROSITE" id="PS50112"/>
    </source>
</evidence>
<accession>I5CAM1</accession>
<keyword evidence="1" id="KW-0812">Transmembrane</keyword>
<feature type="transmembrane region" description="Helical" evidence="1">
    <location>
        <begin position="31"/>
        <end position="47"/>
    </location>
</feature>
<gene>
    <name evidence="3" type="ORF">A3SI_00345</name>
</gene>
<dbReference type="RefSeq" id="WP_009053091.1">
    <property type="nucleotide sequence ID" value="NZ_AJYA01000001.1"/>
</dbReference>
<feature type="transmembrane region" description="Helical" evidence="1">
    <location>
        <begin position="59"/>
        <end position="85"/>
    </location>
</feature>
<reference evidence="3 4" key="1">
    <citation type="submission" date="2012-05" db="EMBL/GenBank/DDBJ databases">
        <title>Genome sequence of Nitritalea halalkaliphila LW7.</title>
        <authorList>
            <person name="Jangir P.K."/>
            <person name="Singh A."/>
            <person name="Shivaji S."/>
            <person name="Sharma R."/>
        </authorList>
    </citation>
    <scope>NUCLEOTIDE SEQUENCE [LARGE SCALE GENOMIC DNA]</scope>
    <source>
        <strain evidence="3 4">LW7</strain>
    </source>
</reference>
<dbReference type="Proteomes" id="UP000005551">
    <property type="component" value="Unassembled WGS sequence"/>
</dbReference>
<dbReference type="SUPFAM" id="SSF47384">
    <property type="entry name" value="Homodimeric domain of signal transducing histidine kinase"/>
    <property type="match status" value="1"/>
</dbReference>
<dbReference type="PROSITE" id="PS50112">
    <property type="entry name" value="PAS"/>
    <property type="match status" value="1"/>
</dbReference>
<sequence length="556" mass="63882">MNLGQLLVFIPGLVNFLVILYMLSHTKSYKGANLFLLFQTALLFWQVEEFFLRQTGLSYAYAVALDQMFSMGWLALGALLLHFVIDFLQLPQAKNRVILALIWLPYFVFFGLYQANPQPNAFNQHEIWGYTLAIRPDSTDLIQRLWLVTLVFIAIGLLIYHYALKQTDKIKKKQIGLLLLGLAFPVSVGFVFQIIFPFIGLPDIPLTSMGMLFFTVIAFYALTKYQLFDPNQEVQAGEVLDQMLSAILIVDLNGHILYLNHRAMALFGEFPQQKPALDALFTLSIPIERFLSLGWSGAQSKENLKDVEFFNMRHQKRYAVEAVPLFKHNKQEKLLLVLKDRVEEEQALLEVERLTQVMAEDKGTAFQLFWELDLQQQQVIWGNSFHILFSFPSEFKPNRLDEAFYGIVCPEDRLMLKRNSQRAWEGLASGANTWEFGLLNHNGDKIRVREHFFVIRDTHNQPKKCFGTLSIIDEAWNPAALAEKRGEQLKKIAWTQSHLVRAPLAKVMALSDLLATAYEEDPEQVKFYVEALQESAEELDQIIRQIIADSHGEKVA</sequence>
<dbReference type="InterPro" id="IPR036097">
    <property type="entry name" value="HisK_dim/P_sf"/>
</dbReference>
<feature type="transmembrane region" description="Helical" evidence="1">
    <location>
        <begin position="204"/>
        <end position="222"/>
    </location>
</feature>
<dbReference type="STRING" id="1189621.A3SI_00345"/>
<evidence type="ECO:0000256" key="1">
    <source>
        <dbReference type="SAM" id="Phobius"/>
    </source>
</evidence>
<keyword evidence="1" id="KW-0472">Membrane</keyword>
<dbReference type="AlphaFoldDB" id="I5CAM1"/>